<reference evidence="2" key="1">
    <citation type="journal article" date="2016" name="Nature">
        <title>The genome of the seagrass Zostera marina reveals angiosperm adaptation to the sea.</title>
        <authorList>
            <person name="Olsen J.L."/>
            <person name="Rouze P."/>
            <person name="Verhelst B."/>
            <person name="Lin Y.-C."/>
            <person name="Bayer T."/>
            <person name="Collen J."/>
            <person name="Dattolo E."/>
            <person name="De Paoli E."/>
            <person name="Dittami S."/>
            <person name="Maumus F."/>
            <person name="Michel G."/>
            <person name="Kersting A."/>
            <person name="Lauritano C."/>
            <person name="Lohaus R."/>
            <person name="Toepel M."/>
            <person name="Tonon T."/>
            <person name="Vanneste K."/>
            <person name="Amirebrahimi M."/>
            <person name="Brakel J."/>
            <person name="Bostroem C."/>
            <person name="Chovatia M."/>
            <person name="Grimwood J."/>
            <person name="Jenkins J.W."/>
            <person name="Jueterbock A."/>
            <person name="Mraz A."/>
            <person name="Stam W.T."/>
            <person name="Tice H."/>
            <person name="Bornberg-Bauer E."/>
            <person name="Green P.J."/>
            <person name="Pearson G.A."/>
            <person name="Procaccini G."/>
            <person name="Duarte C.M."/>
            <person name="Schmutz J."/>
            <person name="Reusch T.B.H."/>
            <person name="Van de Peer Y."/>
        </authorList>
    </citation>
    <scope>NUCLEOTIDE SEQUENCE [LARGE SCALE GENOMIC DNA]</scope>
    <source>
        <strain evidence="2">cv. Finnish</strain>
    </source>
</reference>
<evidence type="ECO:0000313" key="2">
    <source>
        <dbReference type="Proteomes" id="UP000036987"/>
    </source>
</evidence>
<evidence type="ECO:0000313" key="1">
    <source>
        <dbReference type="EMBL" id="KMZ61716.1"/>
    </source>
</evidence>
<dbReference type="OrthoDB" id="381190at2759"/>
<dbReference type="EMBL" id="LFYR01001433">
    <property type="protein sequence ID" value="KMZ61716.1"/>
    <property type="molecule type" value="Genomic_DNA"/>
</dbReference>
<dbReference type="PANTHER" id="PTHR37079">
    <property type="entry name" value="SERINE/THREONINE-PROTEIN KINASE ATM"/>
    <property type="match status" value="1"/>
</dbReference>
<dbReference type="GO" id="GO:0004674">
    <property type="term" value="F:protein serine/threonine kinase activity"/>
    <property type="evidence" value="ECO:0007669"/>
    <property type="project" value="InterPro"/>
</dbReference>
<dbReference type="AlphaFoldDB" id="A0A0K9NY45"/>
<protein>
    <submittedName>
        <fullName evidence="1">Uncharacterized protein</fullName>
    </submittedName>
</protein>
<feature type="non-terminal residue" evidence="1">
    <location>
        <position position="153"/>
    </location>
</feature>
<dbReference type="InterPro" id="IPR038980">
    <property type="entry name" value="ATM_plant"/>
</dbReference>
<sequence>MACSKKVRASNKLKRLRRDDPSNILKDGITEGKWLWCGSFYFLLHYYGSKIDAALLSNWFEGISGSFERVLTYSSSAHSYDGVIWLLRGLTVLLSVIPKINLDASQDLSFIHDKGIVGWLVIWNSLMHALPIFSNVSQVVDAAMIFLGSMISK</sequence>
<comment type="caution">
    <text evidence="1">The sequence shown here is derived from an EMBL/GenBank/DDBJ whole genome shotgun (WGS) entry which is preliminary data.</text>
</comment>
<keyword evidence="2" id="KW-1185">Reference proteome</keyword>
<gene>
    <name evidence="1" type="ORF">ZOSMA_500G00020</name>
</gene>
<dbReference type="Proteomes" id="UP000036987">
    <property type="component" value="Unassembled WGS sequence"/>
</dbReference>
<dbReference type="GO" id="GO:0006974">
    <property type="term" value="P:DNA damage response"/>
    <property type="evidence" value="ECO:0007669"/>
    <property type="project" value="InterPro"/>
</dbReference>
<dbReference type="PANTHER" id="PTHR37079:SF4">
    <property type="entry name" value="SERINE_THREONINE-PROTEIN KINASE ATM"/>
    <property type="match status" value="1"/>
</dbReference>
<name>A0A0K9NY45_ZOSMR</name>
<proteinExistence type="predicted"/>
<organism evidence="1 2">
    <name type="scientific">Zostera marina</name>
    <name type="common">Eelgrass</name>
    <dbReference type="NCBI Taxonomy" id="29655"/>
    <lineage>
        <taxon>Eukaryota</taxon>
        <taxon>Viridiplantae</taxon>
        <taxon>Streptophyta</taxon>
        <taxon>Embryophyta</taxon>
        <taxon>Tracheophyta</taxon>
        <taxon>Spermatophyta</taxon>
        <taxon>Magnoliopsida</taxon>
        <taxon>Liliopsida</taxon>
        <taxon>Zosteraceae</taxon>
        <taxon>Zostera</taxon>
    </lineage>
</organism>
<accession>A0A0K9NY45</accession>